<dbReference type="GO" id="GO:0042597">
    <property type="term" value="C:periplasmic space"/>
    <property type="evidence" value="ECO:0007669"/>
    <property type="project" value="UniProtKB-ARBA"/>
</dbReference>
<dbReference type="GO" id="GO:1904680">
    <property type="term" value="F:peptide transmembrane transporter activity"/>
    <property type="evidence" value="ECO:0007669"/>
    <property type="project" value="TreeGrafter"/>
</dbReference>
<feature type="domain" description="Solute-binding protein family 5" evidence="6">
    <location>
        <begin position="89"/>
        <end position="449"/>
    </location>
</feature>
<feature type="signal peptide" evidence="5">
    <location>
        <begin position="1"/>
        <end position="19"/>
    </location>
</feature>
<dbReference type="RefSeq" id="WP_249296276.1">
    <property type="nucleotide sequence ID" value="NZ_JACRSV010000006.1"/>
</dbReference>
<reference evidence="7" key="1">
    <citation type="submission" date="2020-08" db="EMBL/GenBank/DDBJ databases">
        <title>Genome public.</title>
        <authorList>
            <person name="Liu C."/>
            <person name="Sun Q."/>
        </authorList>
    </citation>
    <scope>NUCLEOTIDE SEQUENCE</scope>
    <source>
        <strain evidence="7">NSJ-33</strain>
    </source>
</reference>
<feature type="chain" id="PRO_5039261048" evidence="5">
    <location>
        <begin position="20"/>
        <end position="526"/>
    </location>
</feature>
<sequence length="526" mass="57856">MKKLFALLLSATMALGMLASCGSPQNNTPSESSGISTPAVSDGSLKLVLSTADGSSTDDKVPTPWYNRNLATNLMFRSLFIADSTLTSVKPDLADYTVSNDGLTYTITMKDGLKWSDGEPLTAEDVVFSIETAQKSATVNAIYTSAFAKIADMKVDGNVLTMTLTDPYASMADVLAQFAILPQHVLKDVDPLSIDSDPFWQNPVTSGFYTIDEFKVGNYFTLKPNENYEGTAPKIKKVTVSYVTDYVTAAQSGLADYLYGNATDMVEALSKMPNYTANEVDVLFYKYFIFNMKGVDGKENTAMQNVAVRKAVIEAIDRATLSTLYPSATVLSSGVPNSYDAYNGFEYKFDAEKAKADLQAAGYDFNRTFKICYYNNDQTSIDLINTVTYYLEQAGLKVESTLSNDGTTDLFTTRDYDLGFKGKSAFSIDEWYTEYLSSDALFANIFGGDTAFDGLVTELFAATDEAKRNEVLKELQALEQEKVYKVPVFTVGNYVFLSNSLKLPDGVKFCNPLYSCDLDFANWEIA</sequence>
<name>A0A926E6B2_9FIRM</name>
<evidence type="ECO:0000256" key="2">
    <source>
        <dbReference type="ARBA" id="ARBA00005695"/>
    </source>
</evidence>
<keyword evidence="8" id="KW-1185">Reference proteome</keyword>
<dbReference type="PANTHER" id="PTHR30290">
    <property type="entry name" value="PERIPLASMIC BINDING COMPONENT OF ABC TRANSPORTER"/>
    <property type="match status" value="1"/>
</dbReference>
<proteinExistence type="inferred from homology"/>
<dbReference type="InterPro" id="IPR030678">
    <property type="entry name" value="Peptide/Ni-bd"/>
</dbReference>
<dbReference type="GO" id="GO:0015833">
    <property type="term" value="P:peptide transport"/>
    <property type="evidence" value="ECO:0007669"/>
    <property type="project" value="TreeGrafter"/>
</dbReference>
<dbReference type="Gene3D" id="3.40.190.10">
    <property type="entry name" value="Periplasmic binding protein-like II"/>
    <property type="match status" value="1"/>
</dbReference>
<gene>
    <name evidence="7" type="ORF">H8710_13000</name>
</gene>
<dbReference type="Gene3D" id="3.90.76.10">
    <property type="entry name" value="Dipeptide-binding Protein, Domain 1"/>
    <property type="match status" value="1"/>
</dbReference>
<dbReference type="PROSITE" id="PS51257">
    <property type="entry name" value="PROKAR_LIPOPROTEIN"/>
    <property type="match status" value="1"/>
</dbReference>
<evidence type="ECO:0000256" key="1">
    <source>
        <dbReference type="ARBA" id="ARBA00004193"/>
    </source>
</evidence>
<keyword evidence="4 5" id="KW-0732">Signal</keyword>
<evidence type="ECO:0000256" key="5">
    <source>
        <dbReference type="SAM" id="SignalP"/>
    </source>
</evidence>
<comment type="subcellular location">
    <subcellularLocation>
        <location evidence="1">Cell membrane</location>
        <topology evidence="1">Lipid-anchor</topology>
    </subcellularLocation>
</comment>
<comment type="similarity">
    <text evidence="2">Belongs to the bacterial solute-binding protein 5 family.</text>
</comment>
<dbReference type="InterPro" id="IPR000914">
    <property type="entry name" value="SBP_5_dom"/>
</dbReference>
<dbReference type="EMBL" id="JACRSV010000006">
    <property type="protein sequence ID" value="MBC8560979.1"/>
    <property type="molecule type" value="Genomic_DNA"/>
</dbReference>
<dbReference type="Proteomes" id="UP000610760">
    <property type="component" value="Unassembled WGS sequence"/>
</dbReference>
<comment type="caution">
    <text evidence="7">The sequence shown here is derived from an EMBL/GenBank/DDBJ whole genome shotgun (WGS) entry which is preliminary data.</text>
</comment>
<dbReference type="CDD" id="cd00995">
    <property type="entry name" value="PBP2_NikA_DppA_OppA_like"/>
    <property type="match status" value="1"/>
</dbReference>
<dbReference type="SUPFAM" id="SSF53850">
    <property type="entry name" value="Periplasmic binding protein-like II"/>
    <property type="match status" value="1"/>
</dbReference>
<accession>A0A926E6B2</accession>
<keyword evidence="3" id="KW-0813">Transport</keyword>
<evidence type="ECO:0000256" key="4">
    <source>
        <dbReference type="ARBA" id="ARBA00022729"/>
    </source>
</evidence>
<dbReference type="Pfam" id="PF00496">
    <property type="entry name" value="SBP_bac_5"/>
    <property type="match status" value="1"/>
</dbReference>
<dbReference type="Gene3D" id="3.10.105.10">
    <property type="entry name" value="Dipeptide-binding Protein, Domain 3"/>
    <property type="match status" value="1"/>
</dbReference>
<dbReference type="PIRSF" id="PIRSF002741">
    <property type="entry name" value="MppA"/>
    <property type="match status" value="1"/>
</dbReference>
<dbReference type="InterPro" id="IPR039424">
    <property type="entry name" value="SBP_5"/>
</dbReference>
<evidence type="ECO:0000313" key="8">
    <source>
        <dbReference type="Proteomes" id="UP000610760"/>
    </source>
</evidence>
<evidence type="ECO:0000259" key="6">
    <source>
        <dbReference type="Pfam" id="PF00496"/>
    </source>
</evidence>
<dbReference type="PROSITE" id="PS01040">
    <property type="entry name" value="SBP_BACTERIAL_5"/>
    <property type="match status" value="1"/>
</dbReference>
<dbReference type="AlphaFoldDB" id="A0A926E6B2"/>
<evidence type="ECO:0000313" key="7">
    <source>
        <dbReference type="EMBL" id="MBC8560979.1"/>
    </source>
</evidence>
<dbReference type="PANTHER" id="PTHR30290:SF9">
    <property type="entry name" value="OLIGOPEPTIDE-BINDING PROTEIN APPA"/>
    <property type="match status" value="1"/>
</dbReference>
<dbReference type="GO" id="GO:0043190">
    <property type="term" value="C:ATP-binding cassette (ABC) transporter complex"/>
    <property type="evidence" value="ECO:0007669"/>
    <property type="project" value="InterPro"/>
</dbReference>
<protein>
    <submittedName>
        <fullName evidence="7">ABC transporter substrate-binding protein</fullName>
    </submittedName>
</protein>
<organism evidence="7 8">
    <name type="scientific">Fumia xinanensis</name>
    <dbReference type="NCBI Taxonomy" id="2763659"/>
    <lineage>
        <taxon>Bacteria</taxon>
        <taxon>Bacillati</taxon>
        <taxon>Bacillota</taxon>
        <taxon>Clostridia</taxon>
        <taxon>Eubacteriales</taxon>
        <taxon>Oscillospiraceae</taxon>
        <taxon>Fumia</taxon>
    </lineage>
</organism>
<evidence type="ECO:0000256" key="3">
    <source>
        <dbReference type="ARBA" id="ARBA00022448"/>
    </source>
</evidence>
<dbReference type="InterPro" id="IPR023765">
    <property type="entry name" value="SBP_5_CS"/>
</dbReference>